<dbReference type="Pfam" id="PF04149">
    <property type="entry name" value="DUF397"/>
    <property type="match status" value="1"/>
</dbReference>
<protein>
    <submittedName>
        <fullName evidence="3">DUF397 domain-containing protein</fullName>
    </submittedName>
</protein>
<reference evidence="4" key="1">
    <citation type="submission" date="2023-07" db="EMBL/GenBank/DDBJ databases">
        <title>30 novel species of actinomycetes from the DSMZ collection.</title>
        <authorList>
            <person name="Nouioui I."/>
        </authorList>
    </citation>
    <scope>NUCLEOTIDE SEQUENCE [LARGE SCALE GENOMIC DNA]</scope>
    <source>
        <strain evidence="4">DSM 42041</strain>
    </source>
</reference>
<feature type="domain" description="DUF397" evidence="2">
    <location>
        <begin position="14"/>
        <end position="63"/>
    </location>
</feature>
<keyword evidence="4" id="KW-1185">Reference proteome</keyword>
<comment type="caution">
    <text evidence="3">The sequence shown here is derived from an EMBL/GenBank/DDBJ whole genome shotgun (WGS) entry which is preliminary data.</text>
</comment>
<organism evidence="3 4">
    <name type="scientific">Streptomyces hazeniae</name>
    <dbReference type="NCBI Taxonomy" id="3075538"/>
    <lineage>
        <taxon>Bacteria</taxon>
        <taxon>Bacillati</taxon>
        <taxon>Actinomycetota</taxon>
        <taxon>Actinomycetes</taxon>
        <taxon>Kitasatosporales</taxon>
        <taxon>Streptomycetaceae</taxon>
        <taxon>Streptomyces</taxon>
    </lineage>
</organism>
<gene>
    <name evidence="3" type="ORF">RM572_15015</name>
</gene>
<name>A0ABU2NSV1_9ACTN</name>
<dbReference type="InterPro" id="IPR007278">
    <property type="entry name" value="DUF397"/>
</dbReference>
<accession>A0ABU2NSV1</accession>
<evidence type="ECO:0000313" key="4">
    <source>
        <dbReference type="Proteomes" id="UP001183414"/>
    </source>
</evidence>
<evidence type="ECO:0000256" key="1">
    <source>
        <dbReference type="SAM" id="MobiDB-lite"/>
    </source>
</evidence>
<dbReference type="RefSeq" id="WP_311673845.1">
    <property type="nucleotide sequence ID" value="NZ_JAVREQ010000012.1"/>
</dbReference>
<proteinExistence type="predicted"/>
<dbReference type="EMBL" id="JAVREQ010000012">
    <property type="protein sequence ID" value="MDT0380071.1"/>
    <property type="molecule type" value="Genomic_DNA"/>
</dbReference>
<evidence type="ECO:0000313" key="3">
    <source>
        <dbReference type="EMBL" id="MDT0380071.1"/>
    </source>
</evidence>
<sequence>MTLQGAEPTVPESAWSKSSYSSGGGGECVEVATALATVHVRDSKNPDGQVLTVSPAAWSPFVRLVGERLG</sequence>
<dbReference type="Proteomes" id="UP001183414">
    <property type="component" value="Unassembled WGS sequence"/>
</dbReference>
<feature type="region of interest" description="Disordered" evidence="1">
    <location>
        <begin position="1"/>
        <end position="25"/>
    </location>
</feature>
<evidence type="ECO:0000259" key="2">
    <source>
        <dbReference type="Pfam" id="PF04149"/>
    </source>
</evidence>